<accession>A0A9P8NYD0</accession>
<dbReference type="EMBL" id="JAEUBE010000414">
    <property type="protein sequence ID" value="KAH3662025.1"/>
    <property type="molecule type" value="Genomic_DNA"/>
</dbReference>
<keyword evidence="2" id="KW-1185">Reference proteome</keyword>
<name>A0A9P8NYD0_9ASCO</name>
<protein>
    <submittedName>
        <fullName evidence="1">Uncharacterized protein</fullName>
    </submittedName>
</protein>
<dbReference type="AlphaFoldDB" id="A0A9P8NYD0"/>
<sequence>MTVPSNEKSRLEIGSECALNTFMHLARRRSQIRMFSSAEPEAKMDPRWWNLSTVTWYVWPLRIWMVSARSRSQMRMVRSSEADARKRELGENSTLEMPFVWPASVFQYVAPSGWSFQSLMVLSVDAVANSVPSGLTLPVETGNSWALSNANFNLYIGGKK</sequence>
<evidence type="ECO:0000313" key="2">
    <source>
        <dbReference type="Proteomes" id="UP000769157"/>
    </source>
</evidence>
<reference evidence="1" key="1">
    <citation type="journal article" date="2021" name="Open Biol.">
        <title>Shared evolutionary footprints suggest mitochondrial oxidative damage underlies multiple complex I losses in fungi.</title>
        <authorList>
            <person name="Schikora-Tamarit M.A."/>
            <person name="Marcet-Houben M."/>
            <person name="Nosek J."/>
            <person name="Gabaldon T."/>
        </authorList>
    </citation>
    <scope>NUCLEOTIDE SEQUENCE</scope>
    <source>
        <strain evidence="1">CBS6075</strain>
    </source>
</reference>
<dbReference type="RefSeq" id="XP_046059129.1">
    <property type="nucleotide sequence ID" value="XM_046207469.1"/>
</dbReference>
<comment type="caution">
    <text evidence="1">The sequence shown here is derived from an EMBL/GenBank/DDBJ whole genome shotgun (WGS) entry which is preliminary data.</text>
</comment>
<dbReference type="Proteomes" id="UP000769157">
    <property type="component" value="Unassembled WGS sequence"/>
</dbReference>
<gene>
    <name evidence="1" type="ORF">OGAPHI_006206</name>
</gene>
<dbReference type="GeneID" id="70238170"/>
<reference evidence="1" key="2">
    <citation type="submission" date="2021-01" db="EMBL/GenBank/DDBJ databases">
        <authorList>
            <person name="Schikora-Tamarit M.A."/>
        </authorList>
    </citation>
    <scope>NUCLEOTIDE SEQUENCE</scope>
    <source>
        <strain evidence="1">CBS6075</strain>
    </source>
</reference>
<proteinExistence type="predicted"/>
<organism evidence="1 2">
    <name type="scientific">Ogataea philodendri</name>
    <dbReference type="NCBI Taxonomy" id="1378263"/>
    <lineage>
        <taxon>Eukaryota</taxon>
        <taxon>Fungi</taxon>
        <taxon>Dikarya</taxon>
        <taxon>Ascomycota</taxon>
        <taxon>Saccharomycotina</taxon>
        <taxon>Pichiomycetes</taxon>
        <taxon>Pichiales</taxon>
        <taxon>Pichiaceae</taxon>
        <taxon>Ogataea</taxon>
    </lineage>
</organism>
<evidence type="ECO:0000313" key="1">
    <source>
        <dbReference type="EMBL" id="KAH3662025.1"/>
    </source>
</evidence>